<dbReference type="EMBL" id="FLYI01000388">
    <property type="protein sequence ID" value="SCA82048.1"/>
    <property type="molecule type" value="Genomic_DNA"/>
</dbReference>
<evidence type="ECO:0000313" key="2">
    <source>
        <dbReference type="Proteomes" id="UP000305196"/>
    </source>
</evidence>
<name>A0A1G4E9H1_PLAVI</name>
<sequence length="313" mass="36252">MGSSLLGGELDGFINALSISLPLDGFYDRLNHSIKDFDNYKDECIKLCNKNESFPHIRLCKILLRFLNDSSTRTDNINFANDDCIPFNYWMYGELYKKYINREPYKLIQSFAELQSIWNSLIENKSKLHYFNKCKPDFNIPQQDDWEKRKELYDYCVNYDTLKKIRQSFKDKCNEYWTYVESHTSLYEHFEKNCSNPQYDCPVFYEECKKYNPKHVLRDFECHTEMMDKKAKEATTNARTTLGAGVPPGQETNSGMLTSSEFSSGGSHFTRDSTHPATKTGHILLGVVATSLTSGALYREELCAMDLDGTIII</sequence>
<dbReference type="VEuPathDB" id="PlasmoDB:PVP01_0010620"/>
<dbReference type="VEuPathDB" id="PlasmoDB:PVW1_050044700"/>
<dbReference type="Pfam" id="PF05795">
    <property type="entry name" value="Plasmodium_Vir"/>
    <property type="match status" value="1"/>
</dbReference>
<dbReference type="VEuPathDB" id="PlasmoDB:PVX_005580"/>
<dbReference type="Proteomes" id="UP000305196">
    <property type="component" value="Unassembled WGS sequence"/>
</dbReference>
<reference evidence="1 2" key="1">
    <citation type="submission" date="2016-07" db="EMBL/GenBank/DDBJ databases">
        <authorList>
            <consortium name="Pathogen Informatics"/>
        </authorList>
    </citation>
    <scope>NUCLEOTIDE SEQUENCE [LARGE SCALE GENOMIC DNA]</scope>
</reference>
<dbReference type="VEuPathDB" id="PlasmoDB:PVPAM_020005400"/>
<dbReference type="InterPro" id="IPR008780">
    <property type="entry name" value="Plasmodium_Vir"/>
</dbReference>
<proteinExistence type="predicted"/>
<evidence type="ECO:0000313" key="1">
    <source>
        <dbReference type="EMBL" id="SCA82048.1"/>
    </source>
</evidence>
<gene>
    <name evidence="1" type="ORF">PVC01_000097300</name>
</gene>
<accession>A0A1G4E9H1</accession>
<organism evidence="1 2">
    <name type="scientific">Plasmodium vivax</name>
    <name type="common">malaria parasite P. vivax</name>
    <dbReference type="NCBI Taxonomy" id="5855"/>
    <lineage>
        <taxon>Eukaryota</taxon>
        <taxon>Sar</taxon>
        <taxon>Alveolata</taxon>
        <taxon>Apicomplexa</taxon>
        <taxon>Aconoidasida</taxon>
        <taxon>Haemosporida</taxon>
        <taxon>Plasmodiidae</taxon>
        <taxon>Plasmodium</taxon>
        <taxon>Plasmodium (Plasmodium)</taxon>
    </lineage>
</organism>
<dbReference type="AlphaFoldDB" id="A0A1G4E9H1"/>
<protein>
    <submittedName>
        <fullName evidence="1">Vir protein, putative</fullName>
    </submittedName>
</protein>